<dbReference type="GO" id="GO:0016740">
    <property type="term" value="F:transferase activity"/>
    <property type="evidence" value="ECO:0007669"/>
    <property type="project" value="UniProtKB-KW"/>
</dbReference>
<gene>
    <name evidence="3" type="ORF">GVO57_05675</name>
</gene>
<dbReference type="InterPro" id="IPR050256">
    <property type="entry name" value="Glycosyltransferase_2"/>
</dbReference>
<keyword evidence="4" id="KW-1185">Reference proteome</keyword>
<dbReference type="InterPro" id="IPR001173">
    <property type="entry name" value="Glyco_trans_2-like"/>
</dbReference>
<dbReference type="PANTHER" id="PTHR48090">
    <property type="entry name" value="UNDECAPRENYL-PHOSPHATE 4-DEOXY-4-FORMAMIDO-L-ARABINOSE TRANSFERASE-RELATED"/>
    <property type="match status" value="1"/>
</dbReference>
<dbReference type="KEGG" id="schy:GVO57_05675"/>
<feature type="transmembrane region" description="Helical" evidence="1">
    <location>
        <begin position="285"/>
        <end position="307"/>
    </location>
</feature>
<sequence length="335" mass="35718">MTSFSPPRPDLPRPDLSAARPAARVAVLLPCYNEAAAIGQTVAAFRAALPDAAIYVYDNNSSDGTTAVAAAAGATVRVERMQGKGHVVRRMFADIDADIYVLADGDATYDAAAAPAMIARLADERLDMVVGARQSEVQAAYRRGHRLGNRLLTGCVAWIFGRSFSDILSGYRVFSRRFVKSFPVLAQGFEIETDITVHALELRLPVAEVMTAYAARPAGSASKLSTWRDGWRILTMILNLARTEKPVTFFGLFAALFLATALGLSVDLVATYLATGLVPRLPTAVLAMGLTLVALLALVCGLILDTVTRGRREIKRLAYLAQPAPGAGNDGAPPA</sequence>
<name>A0A7Z2S4U4_9SPHN</name>
<evidence type="ECO:0000313" key="4">
    <source>
        <dbReference type="Proteomes" id="UP000464468"/>
    </source>
</evidence>
<keyword evidence="1" id="KW-1133">Transmembrane helix</keyword>
<dbReference type="Pfam" id="PF00535">
    <property type="entry name" value="Glycos_transf_2"/>
    <property type="match status" value="1"/>
</dbReference>
<reference evidence="3 4" key="1">
    <citation type="submission" date="2020-01" db="EMBL/GenBank/DDBJ databases">
        <title>Sphingomonas sp. C33 whole genome sequece.</title>
        <authorList>
            <person name="Park C."/>
        </authorList>
    </citation>
    <scope>NUCLEOTIDE SEQUENCE [LARGE SCALE GENOMIC DNA]</scope>
    <source>
        <strain evidence="3 4">C33</strain>
    </source>
</reference>
<dbReference type="InterPro" id="IPR029044">
    <property type="entry name" value="Nucleotide-diphossugar_trans"/>
</dbReference>
<organism evidence="3 4">
    <name type="scientific">Sphingomonas changnyeongensis</name>
    <dbReference type="NCBI Taxonomy" id="2698679"/>
    <lineage>
        <taxon>Bacteria</taxon>
        <taxon>Pseudomonadati</taxon>
        <taxon>Pseudomonadota</taxon>
        <taxon>Alphaproteobacteria</taxon>
        <taxon>Sphingomonadales</taxon>
        <taxon>Sphingomonadaceae</taxon>
        <taxon>Sphingomonas</taxon>
    </lineage>
</organism>
<dbReference type="Gene3D" id="3.90.550.10">
    <property type="entry name" value="Spore Coat Polysaccharide Biosynthesis Protein SpsA, Chain A"/>
    <property type="match status" value="1"/>
</dbReference>
<dbReference type="AlphaFoldDB" id="A0A7Z2S4U4"/>
<evidence type="ECO:0000256" key="1">
    <source>
        <dbReference type="SAM" id="Phobius"/>
    </source>
</evidence>
<dbReference type="SUPFAM" id="SSF53448">
    <property type="entry name" value="Nucleotide-diphospho-sugar transferases"/>
    <property type="match status" value="1"/>
</dbReference>
<accession>A0A7Z2S4U4</accession>
<feature type="domain" description="Glycosyltransferase 2-like" evidence="2">
    <location>
        <begin position="27"/>
        <end position="148"/>
    </location>
</feature>
<keyword evidence="3" id="KW-0808">Transferase</keyword>
<protein>
    <submittedName>
        <fullName evidence="3">Glycosyltransferase</fullName>
    </submittedName>
</protein>
<feature type="transmembrane region" description="Helical" evidence="1">
    <location>
        <begin position="249"/>
        <end position="273"/>
    </location>
</feature>
<dbReference type="Proteomes" id="UP000464468">
    <property type="component" value="Chromosome"/>
</dbReference>
<dbReference type="RefSeq" id="WP_160592348.1">
    <property type="nucleotide sequence ID" value="NZ_CP047895.1"/>
</dbReference>
<dbReference type="EMBL" id="CP047895">
    <property type="protein sequence ID" value="QHL90420.1"/>
    <property type="molecule type" value="Genomic_DNA"/>
</dbReference>
<keyword evidence="1" id="KW-0812">Transmembrane</keyword>
<evidence type="ECO:0000259" key="2">
    <source>
        <dbReference type="Pfam" id="PF00535"/>
    </source>
</evidence>
<evidence type="ECO:0000313" key="3">
    <source>
        <dbReference type="EMBL" id="QHL90420.1"/>
    </source>
</evidence>
<proteinExistence type="predicted"/>
<dbReference type="PANTHER" id="PTHR48090:SF7">
    <property type="entry name" value="RFBJ PROTEIN"/>
    <property type="match status" value="1"/>
</dbReference>
<keyword evidence="1" id="KW-0472">Membrane</keyword>